<dbReference type="SUPFAM" id="SSF53697">
    <property type="entry name" value="SIS domain"/>
    <property type="match status" value="1"/>
</dbReference>
<dbReference type="InterPro" id="IPR001347">
    <property type="entry name" value="SIS_dom"/>
</dbReference>
<evidence type="ECO:0000313" key="2">
    <source>
        <dbReference type="EMBL" id="TMJ06842.1"/>
    </source>
</evidence>
<dbReference type="GO" id="GO:1901135">
    <property type="term" value="P:carbohydrate derivative metabolic process"/>
    <property type="evidence" value="ECO:0007669"/>
    <property type="project" value="InterPro"/>
</dbReference>
<organism evidence="2 3">
    <name type="scientific">Candidatus Segetimicrobium genomatis</name>
    <dbReference type="NCBI Taxonomy" id="2569760"/>
    <lineage>
        <taxon>Bacteria</taxon>
        <taxon>Bacillati</taxon>
        <taxon>Candidatus Sysuimicrobiota</taxon>
        <taxon>Candidatus Sysuimicrobiia</taxon>
        <taxon>Candidatus Sysuimicrobiales</taxon>
        <taxon>Candidatus Segetimicrobiaceae</taxon>
        <taxon>Candidatus Segetimicrobium</taxon>
    </lineage>
</organism>
<dbReference type="GO" id="GO:0097367">
    <property type="term" value="F:carbohydrate derivative binding"/>
    <property type="evidence" value="ECO:0007669"/>
    <property type="project" value="InterPro"/>
</dbReference>
<name>A0A537LFX9_9BACT</name>
<feature type="domain" description="SIS" evidence="1">
    <location>
        <begin position="33"/>
        <end position="221"/>
    </location>
</feature>
<dbReference type="EMBL" id="VBAL01000006">
    <property type="protein sequence ID" value="TMJ06842.1"/>
    <property type="molecule type" value="Genomic_DNA"/>
</dbReference>
<proteinExistence type="predicted"/>
<dbReference type="Pfam" id="PF13580">
    <property type="entry name" value="SIS_2"/>
    <property type="match status" value="1"/>
</dbReference>
<dbReference type="Proteomes" id="UP000319353">
    <property type="component" value="Unassembled WGS sequence"/>
</dbReference>
<dbReference type="NCBIfam" id="NF002805">
    <property type="entry name" value="PRK02947.1"/>
    <property type="match status" value="1"/>
</dbReference>
<dbReference type="AlphaFoldDB" id="A0A537LFX9"/>
<dbReference type="PROSITE" id="PS51464">
    <property type="entry name" value="SIS"/>
    <property type="match status" value="1"/>
</dbReference>
<sequence>MSTIQRFHDEIARLLRRIATEEQEAITRAATLLADVVARDHLIYVFGTGAHSYIGAEEMFYRSGGLAAVYPILDPGVSLAFGARRSTAVERLVGYAPRVLAGFPLTSQDALVIVNAYGINAVTIDAALWAREHRVSTIAVTSPAFSRATPADHPARPPSHQNLCDLVDYVIDTKMPLRDAALSLDGVEAMVGPTSTILNAFALQSLVTATVEVLLARGVTPPVWTSSNVPGGEAANRGLIERYGPRVPWL</sequence>
<accession>A0A537LFX9</accession>
<dbReference type="Gene3D" id="3.40.50.10490">
    <property type="entry name" value="Glucose-6-phosphate isomerase like protein, domain 1"/>
    <property type="match status" value="1"/>
</dbReference>
<comment type="caution">
    <text evidence="2">The sequence shown here is derived from an EMBL/GenBank/DDBJ whole genome shotgun (WGS) entry which is preliminary data.</text>
</comment>
<evidence type="ECO:0000259" key="1">
    <source>
        <dbReference type="PROSITE" id="PS51464"/>
    </source>
</evidence>
<gene>
    <name evidence="2" type="ORF">E6H01_00270</name>
</gene>
<reference evidence="2 3" key="1">
    <citation type="journal article" date="2019" name="Nat. Microbiol.">
        <title>Mediterranean grassland soil C-N compound turnover is dependent on rainfall and depth, and is mediated by genomically divergent microorganisms.</title>
        <authorList>
            <person name="Diamond S."/>
            <person name="Andeer P.F."/>
            <person name="Li Z."/>
            <person name="Crits-Christoph A."/>
            <person name="Burstein D."/>
            <person name="Anantharaman K."/>
            <person name="Lane K.R."/>
            <person name="Thomas B.C."/>
            <person name="Pan C."/>
            <person name="Northen T.R."/>
            <person name="Banfield J.F."/>
        </authorList>
    </citation>
    <scope>NUCLEOTIDE SEQUENCE [LARGE SCALE GENOMIC DNA]</scope>
    <source>
        <strain evidence="2">NP_4</strain>
    </source>
</reference>
<evidence type="ECO:0000313" key="3">
    <source>
        <dbReference type="Proteomes" id="UP000319353"/>
    </source>
</evidence>
<protein>
    <submittedName>
        <fullName evidence="2">SIS domain-containing protein</fullName>
    </submittedName>
</protein>
<dbReference type="InterPro" id="IPR046348">
    <property type="entry name" value="SIS_dom_sf"/>
</dbReference>